<feature type="transmembrane region" description="Helical" evidence="11">
    <location>
        <begin position="1219"/>
        <end position="1241"/>
    </location>
</feature>
<comment type="caution">
    <text evidence="13">The sequence shown here is derived from an EMBL/GenBank/DDBJ whole genome shotgun (WGS) entry which is preliminary data.</text>
</comment>
<keyword evidence="7 11" id="KW-0472">Membrane</keyword>
<keyword evidence="14" id="KW-1185">Reference proteome</keyword>
<dbReference type="PANTHER" id="PTHR45627:SF12">
    <property type="entry name" value="ADENYLATE CYCLASE TYPE 2"/>
    <property type="match status" value="1"/>
</dbReference>
<evidence type="ECO:0000256" key="10">
    <source>
        <dbReference type="SAM" id="MobiDB-lite"/>
    </source>
</evidence>
<feature type="domain" description="Guanylate cyclase" evidence="12">
    <location>
        <begin position="1636"/>
        <end position="1769"/>
    </location>
</feature>
<dbReference type="InterPro" id="IPR018297">
    <property type="entry name" value="A/G_cyclase_CS"/>
</dbReference>
<feature type="transmembrane region" description="Helical" evidence="11">
    <location>
        <begin position="2250"/>
        <end position="2273"/>
    </location>
</feature>
<dbReference type="GO" id="GO:0007189">
    <property type="term" value="P:adenylate cyclase-activating G protein-coupled receptor signaling pathway"/>
    <property type="evidence" value="ECO:0007669"/>
    <property type="project" value="TreeGrafter"/>
</dbReference>
<evidence type="ECO:0000256" key="8">
    <source>
        <dbReference type="ARBA" id="ARBA00023239"/>
    </source>
</evidence>
<dbReference type="GO" id="GO:0000166">
    <property type="term" value="F:nucleotide binding"/>
    <property type="evidence" value="ECO:0007669"/>
    <property type="project" value="UniProtKB-KW"/>
</dbReference>
<dbReference type="PROSITE" id="PS00452">
    <property type="entry name" value="GUANYLATE_CYCLASE_1"/>
    <property type="match status" value="1"/>
</dbReference>
<dbReference type="EMBL" id="CAJJDN010000004">
    <property type="protein sequence ID" value="CAD8049608.1"/>
    <property type="molecule type" value="Genomic_DNA"/>
</dbReference>
<feature type="transmembrane region" description="Helical" evidence="11">
    <location>
        <begin position="1287"/>
        <end position="1304"/>
    </location>
</feature>
<evidence type="ECO:0000256" key="2">
    <source>
        <dbReference type="ARBA" id="ARBA00004370"/>
    </source>
</evidence>
<keyword evidence="4" id="KW-0547">Nucleotide-binding</keyword>
<keyword evidence="5 11" id="KW-1133">Transmembrane helix</keyword>
<evidence type="ECO:0000256" key="7">
    <source>
        <dbReference type="ARBA" id="ARBA00023136"/>
    </source>
</evidence>
<evidence type="ECO:0000256" key="4">
    <source>
        <dbReference type="ARBA" id="ARBA00022741"/>
    </source>
</evidence>
<dbReference type="Pfam" id="PF00211">
    <property type="entry name" value="Guanylate_cyc"/>
    <property type="match status" value="2"/>
</dbReference>
<feature type="transmembrane region" description="Helical" evidence="11">
    <location>
        <begin position="352"/>
        <end position="378"/>
    </location>
</feature>
<dbReference type="GO" id="GO:0006171">
    <property type="term" value="P:cAMP biosynthetic process"/>
    <property type="evidence" value="ECO:0007669"/>
    <property type="project" value="UniProtKB-KW"/>
</dbReference>
<dbReference type="PANTHER" id="PTHR45627">
    <property type="entry name" value="ADENYLATE CYCLASE TYPE 1"/>
    <property type="match status" value="1"/>
</dbReference>
<comment type="subcellular location">
    <subcellularLocation>
        <location evidence="2">Membrane</location>
    </subcellularLocation>
</comment>
<dbReference type="CDD" id="cd07302">
    <property type="entry name" value="CHD"/>
    <property type="match status" value="2"/>
</dbReference>
<dbReference type="InterPro" id="IPR001054">
    <property type="entry name" value="A/G_cyclase"/>
</dbReference>
<evidence type="ECO:0000256" key="9">
    <source>
        <dbReference type="RuleBase" id="RU000405"/>
    </source>
</evidence>
<feature type="transmembrane region" description="Helical" evidence="11">
    <location>
        <begin position="1096"/>
        <end position="1118"/>
    </location>
</feature>
<feature type="transmembrane region" description="Helical" evidence="11">
    <location>
        <begin position="1177"/>
        <end position="1199"/>
    </location>
</feature>
<evidence type="ECO:0000256" key="3">
    <source>
        <dbReference type="ARBA" id="ARBA00022692"/>
    </source>
</evidence>
<dbReference type="GO" id="GO:0035556">
    <property type="term" value="P:intracellular signal transduction"/>
    <property type="evidence" value="ECO:0007669"/>
    <property type="project" value="InterPro"/>
</dbReference>
<keyword evidence="8 9" id="KW-0456">Lyase</keyword>
<feature type="transmembrane region" description="Helical" evidence="11">
    <location>
        <begin position="2312"/>
        <end position="2331"/>
    </location>
</feature>
<feature type="transmembrane region" description="Helical" evidence="11">
    <location>
        <begin position="2343"/>
        <end position="2376"/>
    </location>
</feature>
<feature type="transmembrane region" description="Helical" evidence="11">
    <location>
        <begin position="1480"/>
        <end position="1500"/>
    </location>
</feature>
<feature type="transmembrane region" description="Helical" evidence="11">
    <location>
        <begin position="2285"/>
        <end position="2306"/>
    </location>
</feature>
<dbReference type="OrthoDB" id="302535at2759"/>
<feature type="region of interest" description="Disordered" evidence="10">
    <location>
        <begin position="2040"/>
        <end position="2059"/>
    </location>
</feature>
<feature type="transmembrane region" description="Helical" evidence="11">
    <location>
        <begin position="1130"/>
        <end position="1152"/>
    </location>
</feature>
<feature type="transmembrane region" description="Helical" evidence="11">
    <location>
        <begin position="1447"/>
        <end position="1468"/>
    </location>
</feature>
<evidence type="ECO:0000259" key="12">
    <source>
        <dbReference type="PROSITE" id="PS50125"/>
    </source>
</evidence>
<dbReference type="GO" id="GO:0004016">
    <property type="term" value="F:adenylate cyclase activity"/>
    <property type="evidence" value="ECO:0007669"/>
    <property type="project" value="TreeGrafter"/>
</dbReference>
<comment type="cofactor">
    <cofactor evidence="1">
        <name>Mg(2+)</name>
        <dbReference type="ChEBI" id="CHEBI:18420"/>
    </cofactor>
</comment>
<feature type="region of interest" description="Disordered" evidence="10">
    <location>
        <begin position="607"/>
        <end position="632"/>
    </location>
</feature>
<evidence type="ECO:0000313" key="14">
    <source>
        <dbReference type="Proteomes" id="UP000692954"/>
    </source>
</evidence>
<gene>
    <name evidence="13" type="ORF">PSON_ATCC_30995.1.T0040223</name>
</gene>
<feature type="transmembrane region" description="Helical" evidence="11">
    <location>
        <begin position="1248"/>
        <end position="1267"/>
    </location>
</feature>
<accession>A0A8S1K2H9</accession>
<feature type="domain" description="Guanylate cyclase" evidence="12">
    <location>
        <begin position="2437"/>
        <end position="2568"/>
    </location>
</feature>
<organism evidence="13 14">
    <name type="scientific">Paramecium sonneborni</name>
    <dbReference type="NCBI Taxonomy" id="65129"/>
    <lineage>
        <taxon>Eukaryota</taxon>
        <taxon>Sar</taxon>
        <taxon>Alveolata</taxon>
        <taxon>Ciliophora</taxon>
        <taxon>Intramacronucleata</taxon>
        <taxon>Oligohymenophorea</taxon>
        <taxon>Peniculida</taxon>
        <taxon>Parameciidae</taxon>
        <taxon>Paramecium</taxon>
    </lineage>
</organism>
<reference evidence="13" key="1">
    <citation type="submission" date="2021-01" db="EMBL/GenBank/DDBJ databases">
        <authorList>
            <consortium name="Genoscope - CEA"/>
            <person name="William W."/>
        </authorList>
    </citation>
    <scope>NUCLEOTIDE SEQUENCE</scope>
</reference>
<evidence type="ECO:0000256" key="11">
    <source>
        <dbReference type="SAM" id="Phobius"/>
    </source>
</evidence>
<feature type="transmembrane region" description="Helical" evidence="11">
    <location>
        <begin position="322"/>
        <end position="340"/>
    </location>
</feature>
<protein>
    <recommendedName>
        <fullName evidence="12">Guanylate cyclase domain-containing protein</fullName>
    </recommendedName>
</protein>
<evidence type="ECO:0000313" key="13">
    <source>
        <dbReference type="EMBL" id="CAD8049608.1"/>
    </source>
</evidence>
<feature type="transmembrane region" description="Helical" evidence="11">
    <location>
        <begin position="1420"/>
        <end position="1441"/>
    </location>
</feature>
<comment type="similarity">
    <text evidence="9">Belongs to the adenylyl cyclase class-4/guanylyl cyclase family.</text>
</comment>
<evidence type="ECO:0000256" key="1">
    <source>
        <dbReference type="ARBA" id="ARBA00001946"/>
    </source>
</evidence>
<keyword evidence="6" id="KW-0115">cAMP biosynthesis</keyword>
<sequence>MKIIYRLISYCYLWLPKKLQKALQKNLFQQQEIEQIFKIEFSNGEVQKLVNFEIQNNQINLISVNLILMKLVDKILRTENLIILTLIIIALSGNTYHEDQTGQIIVLFSLICYLLDKLQYLINLLIISYQRWKQQSIINNYKCRIFQKFPNISDEEIQKMEENNQDYIEFKSYQTIKWFELQVGQIVCLKHGKQSPADLLILDSSQEQVLADFELRIPCPCTFVNVNHNNKGNIMDFITKLNGSIQFTTQETITGSIKLKNDPKATSFNQKNMIMRGEIMDRADWIFGMAIRVGDDCRSVQKSLNNQSFQSKSWLREFHTQIVCLSGILFSICFIPNIIYSSLIQTEYFFDSLIYCLLILPQTILLVEKIWYFFILLYNNQLFAKYQIQQALKDSKSRVLKTKTQENTISITSQNERKILMPIKKNFILSLIPASNQLKIIKHNSNKQNISGFLTLAPQSILDLIQTDIIVFENPQNLFKASPKVIQLVQNFKNYQFNHDKLKDLIIKASPQQKTNCDKMLLDTNRQQTQDEMKTLDIEMLIQEKRVPDLRNLQDSFVSTKSMKKIQFMRKDTLSDYKQQEPKLNNGIGKKKSSRYIFEQSFAAKPNNQYNSQDSSKDTSNNNPSASFQSPPILKQKTQFIRTANLFKHSSSSFQNSSSKLNEINQDRLVGDILNEQDFIDVLYNKDDTIHNEILIMMLITNSAMTLYNEKLQKLEINFENKYDQSILQFTELFDYCLVCATEIENSRPEFNMKTIIKKVITISNVSKIFDVLTFLEPTENRKNILSVLVRDPESFLLDEGALLYSRIETSNFGQQENKYNEFLSEMTWDGQKTFLYTKKQLDQVQTDEFLKKLSAIYETYGNRSHEIEKLFIELEQQSEPMFAIGIKSHNSNCLVLSSQELNYDILDQDKIFQNLYNFNLKPCFVTQYNYDELLIFLRSFQIIRSKEQILELKEKDKQQLQFKVKQYFQALLEQQNTNQNYDKFIIVSSEAFNTIRKDDYLKYHFILIVQFSFGLGAYSFTSSQKGKLIKLLKMADKKILTIGNSLDNGYMFSKSDISVSLMKNKSLISILHPKFVTFNMKQIFRMLFIYCPNQMLNYLAIMEVQLYRCTLIGLIIFASDFEFKNMNMFYLLLFYLIPSNLLSSIQNYYLFVLHTKQQLKNANNYSRLLSNLKNKILFKQAIKVIFIAIIDFCILILIQNSILNYVSPNGKVDQTQQIILLYIALEILEKSKILFYVFSLQSKMQQFIIHLCVTIIMTTILIIIFNLVQISVDQQKIIEEFDTENLVAFIFISIFVLGLSYILQETLQICSIEFALPSDLYSLDQNYQEIVQLKNNITSSNSLSEFEDEKLKNFNQKLKQLTDQLFDNKDIIEECITKQIKGDQSLIDEMDKLHGFQDKKTESSFQDFFREQNNHRFNIVYAFIFYDISIIIIHFYEIFIEETFQFSILITAIIQFVIQIFIAFLQFRVINDKKVKQNLQIFSYILRFIFQIIIDILHFESEQTFIGFLFNFQFILAFAMTSQPQISILMYSALQLINYVINLLSDGFTMNYKDYKVLIFCISKYSLLLIEVSYPVFQMVEKTQFLQRSFYIYQNRLNNEKKKINNILGLLMPRFIQERMNKGQIQISQDQGDVTVLFCDIYQFDKVIKFEQENILDFLDTLYRAFDQLCQTYDLQKIETVGKTYMAAGGLKDYDAVINQKNANSTTRALETAIAMMETVKTMKYGDNQDVKLKIGIHYGRVIAGVIGSHKPQFSLIGDTVNTTSRVCSTSEAGFVTLSESAYNHIKDTTKYQFEQKSVAAKGKGTIETFRLKIYTKEKESSKIITPKVCFEKSEKNYEPECKVTVMPLKNSENTKTPLKSVMKRASIMNQACLITDAKSPQVLFKQIQKDIKNKQQPLAIIKKRSSIEQDCKDLDFKRLNSQKSRSGSIFDNDNQSQVYQKAKTPALKSTMRNSISAHKRLVRQSEDATNTNNGNVATLQQISMTHFSQMDVKTQPQLNQIQIQNNQNNNNNQQPLINSFQQTSQNQLLLIAEHPSKESLQQEKNEDEVQIPQQQTQNWIQRPQIKKKGTIIMADLVQQRKSGFIKSSTRIIVSDEKEKEKIVKIAQIDNNDQQTEQIVKRQITKQKSIKPIQQESSDSAIRKQNDNLYEKFEELEINKRQGISMLQKKLDLMKLKNIKKFKLDFEKDCDSEQFKSFYDSIDQISYYQIYEEYKDQELINLRQTYSFLLILIVLKNLLYFILDDLSASTHIGLLISLLFQITLSLGLAIPIYKYREQQNFQKLKIFGFIYFIIINLLNLLVIEFSDVSEFQIILQACQITTIYINLFYLQMLIVQDKYKLLITYIILLTLITVYEKFVLEILFFGLSIIGLTFYSQYQVNQILVKNYKVSQQLQLQIAKYENMLQYLMPPHALKRLLQPDQDNTETFIDVLENATVLFADIAGFTKYSSSVEPETVVEMLRNLFQTFDEFCQMTQVYKLFTIGDCYVCMGVMDLNQRDPAEEAQNVLVFGLKMIQIINDCNKDPQYQHLNMRIGVHTGKVLGGVVGTDVVRYDIYGEDVTIANLMESSGSEGKMLVSEHTKNLIESVYEDFKFDYAKDVYIPSKDITLPTFFVQLNDLVFSQDE</sequence>
<proteinExistence type="inferred from homology"/>
<dbReference type="PROSITE" id="PS50125">
    <property type="entry name" value="GUANYLATE_CYCLASE_2"/>
    <property type="match status" value="2"/>
</dbReference>
<name>A0A8S1K2H9_9CILI</name>
<feature type="transmembrane region" description="Helical" evidence="11">
    <location>
        <begin position="1558"/>
        <end position="1578"/>
    </location>
</feature>
<dbReference type="SMART" id="SM00044">
    <property type="entry name" value="CYCc"/>
    <property type="match status" value="2"/>
</dbReference>
<dbReference type="GO" id="GO:0005886">
    <property type="term" value="C:plasma membrane"/>
    <property type="evidence" value="ECO:0007669"/>
    <property type="project" value="TreeGrafter"/>
</dbReference>
<evidence type="ECO:0000256" key="5">
    <source>
        <dbReference type="ARBA" id="ARBA00022989"/>
    </source>
</evidence>
<evidence type="ECO:0000256" key="6">
    <source>
        <dbReference type="ARBA" id="ARBA00022998"/>
    </source>
</evidence>
<dbReference type="Proteomes" id="UP000692954">
    <property type="component" value="Unassembled WGS sequence"/>
</dbReference>
<keyword evidence="3 11" id="KW-0812">Transmembrane</keyword>